<keyword evidence="1" id="KW-0472">Membrane</keyword>
<feature type="transmembrane region" description="Helical" evidence="1">
    <location>
        <begin position="160"/>
        <end position="179"/>
    </location>
</feature>
<evidence type="ECO:0008006" key="4">
    <source>
        <dbReference type="Google" id="ProtNLM"/>
    </source>
</evidence>
<name>A0A917JVY8_9GAMM</name>
<evidence type="ECO:0000313" key="3">
    <source>
        <dbReference type="Proteomes" id="UP000630149"/>
    </source>
</evidence>
<keyword evidence="3" id="KW-1185">Reference proteome</keyword>
<dbReference type="RefSeq" id="WP_131776549.1">
    <property type="nucleotide sequence ID" value="NZ_BMOB01000004.1"/>
</dbReference>
<dbReference type="AlphaFoldDB" id="A0A917JVY8"/>
<keyword evidence="1" id="KW-1133">Transmembrane helix</keyword>
<evidence type="ECO:0000256" key="1">
    <source>
        <dbReference type="SAM" id="Phobius"/>
    </source>
</evidence>
<feature type="transmembrane region" description="Helical" evidence="1">
    <location>
        <begin position="271"/>
        <end position="293"/>
    </location>
</feature>
<dbReference type="EMBL" id="BMOB01000004">
    <property type="protein sequence ID" value="GGI84370.1"/>
    <property type="molecule type" value="Genomic_DNA"/>
</dbReference>
<dbReference type="Proteomes" id="UP000630149">
    <property type="component" value="Unassembled WGS sequence"/>
</dbReference>
<feature type="transmembrane region" description="Helical" evidence="1">
    <location>
        <begin position="299"/>
        <end position="319"/>
    </location>
</feature>
<sequence length="414" mass="45025">MTSIKQPDFETISMLNRLQPEDIETLKKLARLVSLPITGGKAPEKKPSILSHVSTIAKYGEIAAESGEKVTHFVGYEVNFDHPDHTHSTEALSSALHLGALGFSALNFIRIPVEYLKAWVTNEPVNFSISKNARWALSAVLLTIGIAVVCFPVIAPGFSIGAAFLGLGAGIIGLANLLYQRMEIQELQAKVQSKIEAQALLINAINKDILSKYHQLESAFEAQNDSEFSKLIQEIQPLLQELDEEKNKMIHLKGHQAYLDRKLHKLNSTAFMDKVVSISLSVLAIIGITVSFLAPPIGFGIIAAVASAGFLYVTGRIGIPLIKRLGSWIAQQFKSTSDATDAKKEALEVNLERVVQPSVESHSEALVQKGGSDSHSMPEIGEHAGLRFFSSAELLSVKTTHPIEHGNTSSPTLH</sequence>
<organism evidence="2 3">
    <name type="scientific">Legionella impletisoli</name>
    <dbReference type="NCBI Taxonomy" id="343510"/>
    <lineage>
        <taxon>Bacteria</taxon>
        <taxon>Pseudomonadati</taxon>
        <taxon>Pseudomonadota</taxon>
        <taxon>Gammaproteobacteria</taxon>
        <taxon>Legionellales</taxon>
        <taxon>Legionellaceae</taxon>
        <taxon>Legionella</taxon>
    </lineage>
</organism>
<gene>
    <name evidence="2" type="ORF">GCM10007966_11300</name>
</gene>
<reference evidence="2" key="2">
    <citation type="submission" date="2020-09" db="EMBL/GenBank/DDBJ databases">
        <authorList>
            <person name="Sun Q."/>
            <person name="Ohkuma M."/>
        </authorList>
    </citation>
    <scope>NUCLEOTIDE SEQUENCE</scope>
    <source>
        <strain evidence="2">JCM 13919</strain>
    </source>
</reference>
<comment type="caution">
    <text evidence="2">The sequence shown here is derived from an EMBL/GenBank/DDBJ whole genome shotgun (WGS) entry which is preliminary data.</text>
</comment>
<protein>
    <recommendedName>
        <fullName evidence="4">Coiled-coil protein</fullName>
    </recommendedName>
</protein>
<proteinExistence type="predicted"/>
<evidence type="ECO:0000313" key="2">
    <source>
        <dbReference type="EMBL" id="GGI84370.1"/>
    </source>
</evidence>
<accession>A0A917JVY8</accession>
<dbReference type="OrthoDB" id="5651605at2"/>
<keyword evidence="1" id="KW-0812">Transmembrane</keyword>
<feature type="transmembrane region" description="Helical" evidence="1">
    <location>
        <begin position="135"/>
        <end position="154"/>
    </location>
</feature>
<reference evidence="2" key="1">
    <citation type="journal article" date="2014" name="Int. J. Syst. Evol. Microbiol.">
        <title>Complete genome sequence of Corynebacterium casei LMG S-19264T (=DSM 44701T), isolated from a smear-ripened cheese.</title>
        <authorList>
            <consortium name="US DOE Joint Genome Institute (JGI-PGF)"/>
            <person name="Walter F."/>
            <person name="Albersmeier A."/>
            <person name="Kalinowski J."/>
            <person name="Ruckert C."/>
        </authorList>
    </citation>
    <scope>NUCLEOTIDE SEQUENCE</scope>
    <source>
        <strain evidence="2">JCM 13919</strain>
    </source>
</reference>